<dbReference type="Proteomes" id="UP000078492">
    <property type="component" value="Unassembled WGS sequence"/>
</dbReference>
<accession>A0A151IQZ8</accession>
<proteinExistence type="predicted"/>
<keyword evidence="2" id="KW-1185">Reference proteome</keyword>
<name>A0A151IQZ8_9HYME</name>
<evidence type="ECO:0000313" key="2">
    <source>
        <dbReference type="Proteomes" id="UP000078492"/>
    </source>
</evidence>
<evidence type="ECO:0000313" key="1">
    <source>
        <dbReference type="EMBL" id="KYN09084.1"/>
    </source>
</evidence>
<organism evidence="1 2">
    <name type="scientific">Trachymyrmex cornetzi</name>
    <dbReference type="NCBI Taxonomy" id="471704"/>
    <lineage>
        <taxon>Eukaryota</taxon>
        <taxon>Metazoa</taxon>
        <taxon>Ecdysozoa</taxon>
        <taxon>Arthropoda</taxon>
        <taxon>Hexapoda</taxon>
        <taxon>Insecta</taxon>
        <taxon>Pterygota</taxon>
        <taxon>Neoptera</taxon>
        <taxon>Endopterygota</taxon>
        <taxon>Hymenoptera</taxon>
        <taxon>Apocrita</taxon>
        <taxon>Aculeata</taxon>
        <taxon>Formicoidea</taxon>
        <taxon>Formicidae</taxon>
        <taxon>Myrmicinae</taxon>
        <taxon>Trachymyrmex</taxon>
    </lineage>
</organism>
<dbReference type="EMBL" id="KQ981149">
    <property type="protein sequence ID" value="KYN09084.1"/>
    <property type="molecule type" value="Genomic_DNA"/>
</dbReference>
<reference evidence="1 2" key="1">
    <citation type="submission" date="2015-09" db="EMBL/GenBank/DDBJ databases">
        <title>Trachymyrmex cornetzi WGS genome.</title>
        <authorList>
            <person name="Nygaard S."/>
            <person name="Hu H."/>
            <person name="Boomsma J."/>
            <person name="Zhang G."/>
        </authorList>
    </citation>
    <scope>NUCLEOTIDE SEQUENCE [LARGE SCALE GENOMIC DNA]</scope>
    <source>
        <strain evidence="1">Tcor2-1</strain>
        <tissue evidence="1">Whole body</tissue>
    </source>
</reference>
<dbReference type="AlphaFoldDB" id="A0A151IQZ8"/>
<sequence>TLTSELFGEVQAPTPLLFWNSVVLNSIQSESRSGLPIDIRSTLLAKYEVKNDLQALIPPKLNKELLTALTPSVVKRDEYQALAQAQVRACLNTFGTCMSQLLKPEVLQSLNDEAKLTPSQLWFPLFRRLSLSEPMIFPPKYSLLSSPFRNQHPAWRTLSLGVAKLSGKSSKFA</sequence>
<protein>
    <submittedName>
        <fullName evidence="1">Uncharacterized protein</fullName>
    </submittedName>
</protein>
<feature type="non-terminal residue" evidence="1">
    <location>
        <position position="1"/>
    </location>
</feature>
<gene>
    <name evidence="1" type="ORF">ALC57_18809</name>
</gene>